<dbReference type="PRINTS" id="PR01217">
    <property type="entry name" value="PRICHEXTENSN"/>
</dbReference>
<evidence type="ECO:0000313" key="3">
    <source>
        <dbReference type="Proteomes" id="UP000799640"/>
    </source>
</evidence>
<organism evidence="2 3">
    <name type="scientific">Trichodelitschia bisporula</name>
    <dbReference type="NCBI Taxonomy" id="703511"/>
    <lineage>
        <taxon>Eukaryota</taxon>
        <taxon>Fungi</taxon>
        <taxon>Dikarya</taxon>
        <taxon>Ascomycota</taxon>
        <taxon>Pezizomycotina</taxon>
        <taxon>Dothideomycetes</taxon>
        <taxon>Dothideomycetes incertae sedis</taxon>
        <taxon>Phaeotrichales</taxon>
        <taxon>Phaeotrichaceae</taxon>
        <taxon>Trichodelitschia</taxon>
    </lineage>
</organism>
<feature type="compositionally biased region" description="Pro residues" evidence="1">
    <location>
        <begin position="139"/>
        <end position="161"/>
    </location>
</feature>
<feature type="compositionally biased region" description="Pro residues" evidence="1">
    <location>
        <begin position="113"/>
        <end position="122"/>
    </location>
</feature>
<accession>A0A6G1I6C8</accession>
<evidence type="ECO:0000313" key="2">
    <source>
        <dbReference type="EMBL" id="KAF2403676.1"/>
    </source>
</evidence>
<protein>
    <submittedName>
        <fullName evidence="2">Uncharacterized protein</fullName>
    </submittedName>
</protein>
<proteinExistence type="predicted"/>
<feature type="region of interest" description="Disordered" evidence="1">
    <location>
        <begin position="200"/>
        <end position="219"/>
    </location>
</feature>
<gene>
    <name evidence="2" type="ORF">EJ06DRAFT_519412</name>
</gene>
<evidence type="ECO:0000256" key="1">
    <source>
        <dbReference type="SAM" id="MobiDB-lite"/>
    </source>
</evidence>
<reference evidence="2" key="1">
    <citation type="journal article" date="2020" name="Stud. Mycol.">
        <title>101 Dothideomycetes genomes: a test case for predicting lifestyles and emergence of pathogens.</title>
        <authorList>
            <person name="Haridas S."/>
            <person name="Albert R."/>
            <person name="Binder M."/>
            <person name="Bloem J."/>
            <person name="Labutti K."/>
            <person name="Salamov A."/>
            <person name="Andreopoulos B."/>
            <person name="Baker S."/>
            <person name="Barry K."/>
            <person name="Bills G."/>
            <person name="Bluhm B."/>
            <person name="Cannon C."/>
            <person name="Castanera R."/>
            <person name="Culley D."/>
            <person name="Daum C."/>
            <person name="Ezra D."/>
            <person name="Gonzalez J."/>
            <person name="Henrissat B."/>
            <person name="Kuo A."/>
            <person name="Liang C."/>
            <person name="Lipzen A."/>
            <person name="Lutzoni F."/>
            <person name="Magnuson J."/>
            <person name="Mondo S."/>
            <person name="Nolan M."/>
            <person name="Ohm R."/>
            <person name="Pangilinan J."/>
            <person name="Park H.-J."/>
            <person name="Ramirez L."/>
            <person name="Alfaro M."/>
            <person name="Sun H."/>
            <person name="Tritt A."/>
            <person name="Yoshinaga Y."/>
            <person name="Zwiers L.-H."/>
            <person name="Turgeon B."/>
            <person name="Goodwin S."/>
            <person name="Spatafora J."/>
            <person name="Crous P."/>
            <person name="Grigoriev I."/>
        </authorList>
    </citation>
    <scope>NUCLEOTIDE SEQUENCE</scope>
    <source>
        <strain evidence="2">CBS 262.69</strain>
    </source>
</reference>
<dbReference type="Proteomes" id="UP000799640">
    <property type="component" value="Unassembled WGS sequence"/>
</dbReference>
<feature type="compositionally biased region" description="Low complexity" evidence="1">
    <location>
        <begin position="64"/>
        <end position="75"/>
    </location>
</feature>
<feature type="compositionally biased region" description="Basic and acidic residues" evidence="1">
    <location>
        <begin position="201"/>
        <end position="219"/>
    </location>
</feature>
<feature type="region of interest" description="Disordered" evidence="1">
    <location>
        <begin position="64"/>
        <end position="172"/>
    </location>
</feature>
<name>A0A6G1I6C8_9PEZI</name>
<dbReference type="AlphaFoldDB" id="A0A6G1I6C8"/>
<dbReference type="EMBL" id="ML996689">
    <property type="protein sequence ID" value="KAF2403676.1"/>
    <property type="molecule type" value="Genomic_DNA"/>
</dbReference>
<keyword evidence="3" id="KW-1185">Reference proteome</keyword>
<sequence>MISRRATSRLNYASLRFQLVRLRSPDKSEGYYTWLGRGGLRCLRLTTLRIFHLAVRRLTAIEPATEPTNPAPEAIKPALEPTQPAGKPTDPTPEAIKPAPESTNSELEAIIPAPEPTEPAPKPTGRAPGALKPVLEPTRPAPKPTAPPPEAIKPAPKPANPTIPTDNINPLLLARSPPYLSAFVQYSKFPAKAYDQLTTENESRHILSEEQRDRIDRDQ</sequence>